<name>A0AAV0KPE1_9ROSI</name>
<organism evidence="1 2">
    <name type="scientific">Linum tenue</name>
    <dbReference type="NCBI Taxonomy" id="586396"/>
    <lineage>
        <taxon>Eukaryota</taxon>
        <taxon>Viridiplantae</taxon>
        <taxon>Streptophyta</taxon>
        <taxon>Embryophyta</taxon>
        <taxon>Tracheophyta</taxon>
        <taxon>Spermatophyta</taxon>
        <taxon>Magnoliopsida</taxon>
        <taxon>eudicotyledons</taxon>
        <taxon>Gunneridae</taxon>
        <taxon>Pentapetalae</taxon>
        <taxon>rosids</taxon>
        <taxon>fabids</taxon>
        <taxon>Malpighiales</taxon>
        <taxon>Linaceae</taxon>
        <taxon>Linum</taxon>
    </lineage>
</organism>
<dbReference type="Proteomes" id="UP001154282">
    <property type="component" value="Unassembled WGS sequence"/>
</dbReference>
<sequence length="60" mass="6768">MMDCLFSLPTSHRLIGNVPQPLSTTSSPPLPLFNNPPLILFYQVHYVTSVEDLEDLYCDS</sequence>
<dbReference type="AlphaFoldDB" id="A0AAV0KPE1"/>
<evidence type="ECO:0000313" key="2">
    <source>
        <dbReference type="Proteomes" id="UP001154282"/>
    </source>
</evidence>
<dbReference type="EMBL" id="CAMGYJ010000005">
    <property type="protein sequence ID" value="CAI0423655.1"/>
    <property type="molecule type" value="Genomic_DNA"/>
</dbReference>
<evidence type="ECO:0000313" key="1">
    <source>
        <dbReference type="EMBL" id="CAI0423655.1"/>
    </source>
</evidence>
<comment type="caution">
    <text evidence="1">The sequence shown here is derived from an EMBL/GenBank/DDBJ whole genome shotgun (WGS) entry which is preliminary data.</text>
</comment>
<accession>A0AAV0KPE1</accession>
<proteinExistence type="predicted"/>
<keyword evidence="2" id="KW-1185">Reference proteome</keyword>
<protein>
    <submittedName>
        <fullName evidence="1">Uncharacterized protein</fullName>
    </submittedName>
</protein>
<gene>
    <name evidence="1" type="ORF">LITE_LOCUS19599</name>
</gene>
<reference evidence="1" key="1">
    <citation type="submission" date="2022-08" db="EMBL/GenBank/DDBJ databases">
        <authorList>
            <person name="Gutierrez-Valencia J."/>
        </authorList>
    </citation>
    <scope>NUCLEOTIDE SEQUENCE</scope>
</reference>